<protein>
    <recommendedName>
        <fullName evidence="3">Protein kinase domain-containing protein</fullName>
    </recommendedName>
</protein>
<dbReference type="InterPro" id="IPR001245">
    <property type="entry name" value="Ser-Thr/Tyr_kinase_cat_dom"/>
</dbReference>
<dbReference type="InterPro" id="IPR000719">
    <property type="entry name" value="Prot_kinase_dom"/>
</dbReference>
<dbReference type="PROSITE" id="PS50011">
    <property type="entry name" value="PROTEIN_KINASE_DOM"/>
    <property type="match status" value="1"/>
</dbReference>
<evidence type="ECO:0000259" key="3">
    <source>
        <dbReference type="PROSITE" id="PS50011"/>
    </source>
</evidence>
<evidence type="ECO:0000313" key="4">
    <source>
        <dbReference type="EMBL" id="KAF0727054.1"/>
    </source>
</evidence>
<keyword evidence="2" id="KW-0472">Membrane</keyword>
<gene>
    <name evidence="4" type="ORF">Ae201684_014793</name>
</gene>
<dbReference type="Gene3D" id="3.30.200.20">
    <property type="entry name" value="Phosphorylase Kinase, domain 1"/>
    <property type="match status" value="1"/>
</dbReference>
<sequence>MVVASIPLLSSDGTGAMSRKTIDNPNARRPSLPTTEEEDRTVTLPGVLVGIPIGIVLLILIFFFREYYKRCFLRTSRDGYKEHDNIVDPSQVSVRAIPVTPEPAQPIRPLSRRQVFVDDEPRLSVSLDWRELETYRLDISHVKRSRQLATGGFGSVWLGMYLGEPVAIKVMAEGRLRLAPIVQKFIDEVKIMAKLDHANIVRFIGACWYSLDAINLVVEYMDLGDLKDHLDLHPPSSFPWASKIQCGMDVLKALIYLHNQNIVHRDIKSRNVLLDTGKPCKLSDFGISREVVSQTMSHEVGTFLWAAPEVLKGGKLTVAADIYSFGILLSELDTHQVPFDGLLTDFGDVMAPMAIVMKVMQNQIKVAPTPTCPASVVALMERCTQYEAKLRPTAIQVLETLRSIHCELAAEKIV</sequence>
<proteinExistence type="predicted"/>
<dbReference type="Gene3D" id="1.10.510.10">
    <property type="entry name" value="Transferase(Phosphotransferase) domain 1"/>
    <property type="match status" value="1"/>
</dbReference>
<keyword evidence="2" id="KW-1133">Transmembrane helix</keyword>
<evidence type="ECO:0000256" key="2">
    <source>
        <dbReference type="SAM" id="Phobius"/>
    </source>
</evidence>
<feature type="region of interest" description="Disordered" evidence="1">
    <location>
        <begin position="15"/>
        <end position="39"/>
    </location>
</feature>
<evidence type="ECO:0000256" key="1">
    <source>
        <dbReference type="SAM" id="MobiDB-lite"/>
    </source>
</evidence>
<accession>A0A6G0WIN2</accession>
<dbReference type="PRINTS" id="PR00109">
    <property type="entry name" value="TYRKINASE"/>
</dbReference>
<dbReference type="PANTHER" id="PTHR44329:SF214">
    <property type="entry name" value="PROTEIN KINASE DOMAIN-CONTAINING PROTEIN"/>
    <property type="match status" value="1"/>
</dbReference>
<dbReference type="EMBL" id="VJMJ01000202">
    <property type="protein sequence ID" value="KAF0727054.1"/>
    <property type="molecule type" value="Genomic_DNA"/>
</dbReference>
<dbReference type="AlphaFoldDB" id="A0A6G0WIN2"/>
<feature type="domain" description="Protein kinase" evidence="3">
    <location>
        <begin position="142"/>
        <end position="408"/>
    </location>
</feature>
<dbReference type="SMART" id="SM00220">
    <property type="entry name" value="S_TKc"/>
    <property type="match status" value="1"/>
</dbReference>
<dbReference type="InterPro" id="IPR011009">
    <property type="entry name" value="Kinase-like_dom_sf"/>
</dbReference>
<keyword evidence="2" id="KW-0812">Transmembrane</keyword>
<dbReference type="GO" id="GO:0004674">
    <property type="term" value="F:protein serine/threonine kinase activity"/>
    <property type="evidence" value="ECO:0007669"/>
    <property type="project" value="TreeGrafter"/>
</dbReference>
<organism evidence="4 5">
    <name type="scientific">Aphanomyces euteiches</name>
    <dbReference type="NCBI Taxonomy" id="100861"/>
    <lineage>
        <taxon>Eukaryota</taxon>
        <taxon>Sar</taxon>
        <taxon>Stramenopiles</taxon>
        <taxon>Oomycota</taxon>
        <taxon>Saprolegniomycetes</taxon>
        <taxon>Saprolegniales</taxon>
        <taxon>Verrucalvaceae</taxon>
        <taxon>Aphanomyces</taxon>
    </lineage>
</organism>
<dbReference type="InterPro" id="IPR051681">
    <property type="entry name" value="Ser/Thr_Kinases-Pseudokinases"/>
</dbReference>
<dbReference type="Pfam" id="PF07714">
    <property type="entry name" value="PK_Tyr_Ser-Thr"/>
    <property type="match status" value="1"/>
</dbReference>
<dbReference type="PANTHER" id="PTHR44329">
    <property type="entry name" value="SERINE/THREONINE-PROTEIN KINASE TNNI3K-RELATED"/>
    <property type="match status" value="1"/>
</dbReference>
<name>A0A6G0WIN2_9STRA</name>
<reference evidence="4 5" key="1">
    <citation type="submission" date="2019-07" db="EMBL/GenBank/DDBJ databases">
        <title>Genomics analysis of Aphanomyces spp. identifies a new class of oomycete effector associated with host adaptation.</title>
        <authorList>
            <person name="Gaulin E."/>
        </authorList>
    </citation>
    <scope>NUCLEOTIDE SEQUENCE [LARGE SCALE GENOMIC DNA]</scope>
    <source>
        <strain evidence="4 5">ATCC 201684</strain>
    </source>
</reference>
<evidence type="ECO:0000313" key="5">
    <source>
        <dbReference type="Proteomes" id="UP000481153"/>
    </source>
</evidence>
<feature type="transmembrane region" description="Helical" evidence="2">
    <location>
        <begin position="42"/>
        <end position="64"/>
    </location>
</feature>
<comment type="caution">
    <text evidence="4">The sequence shown here is derived from an EMBL/GenBank/DDBJ whole genome shotgun (WGS) entry which is preliminary data.</text>
</comment>
<dbReference type="PROSITE" id="PS00108">
    <property type="entry name" value="PROTEIN_KINASE_ST"/>
    <property type="match status" value="1"/>
</dbReference>
<dbReference type="SUPFAM" id="SSF56112">
    <property type="entry name" value="Protein kinase-like (PK-like)"/>
    <property type="match status" value="1"/>
</dbReference>
<keyword evidence="5" id="KW-1185">Reference proteome</keyword>
<dbReference type="InterPro" id="IPR008271">
    <property type="entry name" value="Ser/Thr_kinase_AS"/>
</dbReference>
<dbReference type="GO" id="GO:0005524">
    <property type="term" value="F:ATP binding"/>
    <property type="evidence" value="ECO:0007669"/>
    <property type="project" value="InterPro"/>
</dbReference>
<dbReference type="Proteomes" id="UP000481153">
    <property type="component" value="Unassembled WGS sequence"/>
</dbReference>
<dbReference type="VEuPathDB" id="FungiDB:AeMF1_003712"/>